<organism evidence="2 3">
    <name type="scientific">Cytobacillus horneckiae</name>
    <dbReference type="NCBI Taxonomy" id="549687"/>
    <lineage>
        <taxon>Bacteria</taxon>
        <taxon>Bacillati</taxon>
        <taxon>Bacillota</taxon>
        <taxon>Bacilli</taxon>
        <taxon>Bacillales</taxon>
        <taxon>Bacillaceae</taxon>
        <taxon>Cytobacillus</taxon>
    </lineage>
</organism>
<keyword evidence="3" id="KW-1185">Reference proteome</keyword>
<dbReference type="SUPFAM" id="SSF47413">
    <property type="entry name" value="lambda repressor-like DNA-binding domains"/>
    <property type="match status" value="1"/>
</dbReference>
<dbReference type="GO" id="GO:0003677">
    <property type="term" value="F:DNA binding"/>
    <property type="evidence" value="ECO:0007669"/>
    <property type="project" value="InterPro"/>
</dbReference>
<dbReference type="CDD" id="cd00093">
    <property type="entry name" value="HTH_XRE"/>
    <property type="match status" value="1"/>
</dbReference>
<dbReference type="InterPro" id="IPR010982">
    <property type="entry name" value="Lambda_DNA-bd_dom_sf"/>
</dbReference>
<evidence type="ECO:0000313" key="2">
    <source>
        <dbReference type="EMBL" id="PKG28208.1"/>
    </source>
</evidence>
<dbReference type="Gene3D" id="1.10.260.40">
    <property type="entry name" value="lambda repressor-like DNA-binding domains"/>
    <property type="match status" value="1"/>
</dbReference>
<dbReference type="PROSITE" id="PS50943">
    <property type="entry name" value="HTH_CROC1"/>
    <property type="match status" value="1"/>
</dbReference>
<name>A0A2N0ZFC6_9BACI</name>
<feature type="domain" description="HTH cro/C1-type" evidence="1">
    <location>
        <begin position="20"/>
        <end position="62"/>
    </location>
</feature>
<accession>A0A2N0ZFC6</accession>
<evidence type="ECO:0000313" key="3">
    <source>
        <dbReference type="Proteomes" id="UP000233343"/>
    </source>
</evidence>
<comment type="caution">
    <text evidence="2">The sequence shown here is derived from an EMBL/GenBank/DDBJ whole genome shotgun (WGS) entry which is preliminary data.</text>
</comment>
<evidence type="ECO:0000259" key="1">
    <source>
        <dbReference type="PROSITE" id="PS50943"/>
    </source>
</evidence>
<proteinExistence type="predicted"/>
<sequence>MPYKCKLKVILADKDIKHGEFANNIGIDKSTFSSIVNNKSLPSFETLYDIVEELRRIDPDIRMYG</sequence>
<reference evidence="2 3" key="1">
    <citation type="journal article" date="2010" name="Int. J. Syst. Evol. Microbiol.">
        <title>Bacillus horneckiae sp. nov., isolated from a spacecraft-assembly clean room.</title>
        <authorList>
            <person name="Vaishampayan P."/>
            <person name="Probst A."/>
            <person name="Krishnamurthi S."/>
            <person name="Ghosh S."/>
            <person name="Osman S."/>
            <person name="McDowall A."/>
            <person name="Ruckmani A."/>
            <person name="Mayilraj S."/>
            <person name="Venkateswaran K."/>
        </authorList>
    </citation>
    <scope>NUCLEOTIDE SEQUENCE [LARGE SCALE GENOMIC DNA]</scope>
    <source>
        <strain evidence="3">1PO1SC</strain>
    </source>
</reference>
<dbReference type="InterPro" id="IPR001387">
    <property type="entry name" value="Cro/C1-type_HTH"/>
</dbReference>
<dbReference type="RefSeq" id="WP_066196464.1">
    <property type="nucleotide sequence ID" value="NZ_JARMMB010000009.1"/>
</dbReference>
<dbReference type="Pfam" id="PF13443">
    <property type="entry name" value="HTH_26"/>
    <property type="match status" value="1"/>
</dbReference>
<dbReference type="Proteomes" id="UP000233343">
    <property type="component" value="Unassembled WGS sequence"/>
</dbReference>
<dbReference type="EMBL" id="PISD01000031">
    <property type="protein sequence ID" value="PKG28208.1"/>
    <property type="molecule type" value="Genomic_DNA"/>
</dbReference>
<dbReference type="AlphaFoldDB" id="A0A2N0ZFC6"/>
<gene>
    <name evidence="2" type="ORF">CWS20_15305</name>
</gene>
<protein>
    <submittedName>
        <fullName evidence="2">XRE family transcriptional regulator</fullName>
    </submittedName>
</protein>